<sequence>MSPTHRRARTATTGRPEATTHAAIEAAAFALFDERGFEETTMTAIAAAVGVAPRTLFRYYPSKNDIPWGQFEETLAAFRAVLAATPATTSLVDGIHAAVLSYNAFPDETMASHRRRMGLILGTPALQAHSVLKYRAWREVISQHVARCCGGRPADLFPQTVGHVSLALALTAYEAWLSDERASLADLIDEALRGLRVYVSADRGARDVRLRP</sequence>
<dbReference type="InterPro" id="IPR009057">
    <property type="entry name" value="Homeodomain-like_sf"/>
</dbReference>
<dbReference type="SUPFAM" id="SSF46689">
    <property type="entry name" value="Homeodomain-like"/>
    <property type="match status" value="1"/>
</dbReference>
<dbReference type="GO" id="GO:0000976">
    <property type="term" value="F:transcription cis-regulatory region binding"/>
    <property type="evidence" value="ECO:0007669"/>
    <property type="project" value="TreeGrafter"/>
</dbReference>
<keyword evidence="7" id="KW-1185">Reference proteome</keyword>
<keyword evidence="1" id="KW-0805">Transcription regulation</keyword>
<protein>
    <submittedName>
        <fullName evidence="6">Mycofactocin system transcriptional regulator</fullName>
    </submittedName>
</protein>
<dbReference type="Proteomes" id="UP000521922">
    <property type="component" value="Unassembled WGS sequence"/>
</dbReference>
<accession>A0A7Y9DQT1</accession>
<dbReference type="Pfam" id="PF17754">
    <property type="entry name" value="TetR_C_14"/>
    <property type="match status" value="1"/>
</dbReference>
<feature type="domain" description="HTH tetR-type" evidence="5">
    <location>
        <begin position="18"/>
        <end position="78"/>
    </location>
</feature>
<organism evidence="6 7">
    <name type="scientific">Kineococcus aurantiacus</name>
    <dbReference type="NCBI Taxonomy" id="37633"/>
    <lineage>
        <taxon>Bacteria</taxon>
        <taxon>Bacillati</taxon>
        <taxon>Actinomycetota</taxon>
        <taxon>Actinomycetes</taxon>
        <taxon>Kineosporiales</taxon>
        <taxon>Kineosporiaceae</taxon>
        <taxon>Kineococcus</taxon>
    </lineage>
</organism>
<dbReference type="InterPro" id="IPR023851">
    <property type="entry name" value="Tscrpt_reg_TetR-type"/>
</dbReference>
<proteinExistence type="predicted"/>
<evidence type="ECO:0000256" key="2">
    <source>
        <dbReference type="ARBA" id="ARBA00023125"/>
    </source>
</evidence>
<dbReference type="GO" id="GO:0003700">
    <property type="term" value="F:DNA-binding transcription factor activity"/>
    <property type="evidence" value="ECO:0007669"/>
    <property type="project" value="TreeGrafter"/>
</dbReference>
<feature type="DNA-binding region" description="H-T-H motif" evidence="4">
    <location>
        <begin position="41"/>
        <end position="60"/>
    </location>
</feature>
<dbReference type="Gene3D" id="1.10.10.60">
    <property type="entry name" value="Homeodomain-like"/>
    <property type="match status" value="1"/>
</dbReference>
<evidence type="ECO:0000313" key="7">
    <source>
        <dbReference type="Proteomes" id="UP000521922"/>
    </source>
</evidence>
<comment type="caution">
    <text evidence="6">The sequence shown here is derived from an EMBL/GenBank/DDBJ whole genome shotgun (WGS) entry which is preliminary data.</text>
</comment>
<dbReference type="PRINTS" id="PR00455">
    <property type="entry name" value="HTHTETR"/>
</dbReference>
<evidence type="ECO:0000259" key="5">
    <source>
        <dbReference type="PROSITE" id="PS50977"/>
    </source>
</evidence>
<dbReference type="PROSITE" id="PS50977">
    <property type="entry name" value="HTH_TETR_2"/>
    <property type="match status" value="1"/>
</dbReference>
<dbReference type="InterPro" id="IPR001647">
    <property type="entry name" value="HTH_TetR"/>
</dbReference>
<name>A0A7Y9DQT1_9ACTN</name>
<dbReference type="InterPro" id="IPR041347">
    <property type="entry name" value="MftR_C"/>
</dbReference>
<evidence type="ECO:0000256" key="4">
    <source>
        <dbReference type="PROSITE-ProRule" id="PRU00335"/>
    </source>
</evidence>
<keyword evidence="2 4" id="KW-0238">DNA-binding</keyword>
<dbReference type="RefSeq" id="WP_179757310.1">
    <property type="nucleotide sequence ID" value="NZ_BAAAGN010000024.1"/>
</dbReference>
<keyword evidence="3" id="KW-0804">Transcription</keyword>
<dbReference type="PANTHER" id="PTHR30055:SF238">
    <property type="entry name" value="MYCOFACTOCIN BIOSYNTHESIS TRANSCRIPTIONAL REGULATOR MFTR-RELATED"/>
    <property type="match status" value="1"/>
</dbReference>
<dbReference type="NCBIfam" id="TIGR03968">
    <property type="entry name" value="mycofact_TetR"/>
    <property type="match status" value="1"/>
</dbReference>
<evidence type="ECO:0000256" key="1">
    <source>
        <dbReference type="ARBA" id="ARBA00023015"/>
    </source>
</evidence>
<gene>
    <name evidence="6" type="ORF">BJ968_004731</name>
</gene>
<evidence type="ECO:0000256" key="3">
    <source>
        <dbReference type="ARBA" id="ARBA00023163"/>
    </source>
</evidence>
<dbReference type="Gene3D" id="1.10.357.10">
    <property type="entry name" value="Tetracycline Repressor, domain 2"/>
    <property type="match status" value="1"/>
</dbReference>
<dbReference type="InterPro" id="IPR050109">
    <property type="entry name" value="HTH-type_TetR-like_transc_reg"/>
</dbReference>
<dbReference type="AlphaFoldDB" id="A0A7Y9DQT1"/>
<evidence type="ECO:0000313" key="6">
    <source>
        <dbReference type="EMBL" id="NYD25122.1"/>
    </source>
</evidence>
<dbReference type="Pfam" id="PF00440">
    <property type="entry name" value="TetR_N"/>
    <property type="match status" value="1"/>
</dbReference>
<dbReference type="PANTHER" id="PTHR30055">
    <property type="entry name" value="HTH-TYPE TRANSCRIPTIONAL REGULATOR RUTR"/>
    <property type="match status" value="1"/>
</dbReference>
<dbReference type="EMBL" id="JACCBB010000002">
    <property type="protein sequence ID" value="NYD25122.1"/>
    <property type="molecule type" value="Genomic_DNA"/>
</dbReference>
<reference evidence="6 7" key="1">
    <citation type="submission" date="2020-07" db="EMBL/GenBank/DDBJ databases">
        <title>Sequencing the genomes of 1000 actinobacteria strains.</title>
        <authorList>
            <person name="Klenk H.-P."/>
        </authorList>
    </citation>
    <scope>NUCLEOTIDE SEQUENCE [LARGE SCALE GENOMIC DNA]</scope>
    <source>
        <strain evidence="6 7">DSM 7487</strain>
    </source>
</reference>